<dbReference type="InterPro" id="IPR002035">
    <property type="entry name" value="VWF_A"/>
</dbReference>
<dbReference type="Gene3D" id="3.20.20.80">
    <property type="entry name" value="Glycosidases"/>
    <property type="match status" value="1"/>
</dbReference>
<dbReference type="SUPFAM" id="SSF53300">
    <property type="entry name" value="vWA-like"/>
    <property type="match status" value="1"/>
</dbReference>
<organism evidence="2 3">
    <name type="scientific">Plakobranchus ocellatus</name>
    <dbReference type="NCBI Taxonomy" id="259542"/>
    <lineage>
        <taxon>Eukaryota</taxon>
        <taxon>Metazoa</taxon>
        <taxon>Spiralia</taxon>
        <taxon>Lophotrochozoa</taxon>
        <taxon>Mollusca</taxon>
        <taxon>Gastropoda</taxon>
        <taxon>Heterobranchia</taxon>
        <taxon>Euthyneura</taxon>
        <taxon>Panpulmonata</taxon>
        <taxon>Sacoglossa</taxon>
        <taxon>Placobranchoidea</taxon>
        <taxon>Plakobranchidae</taxon>
        <taxon>Plakobranchus</taxon>
    </lineage>
</organism>
<gene>
    <name evidence="2" type="ORF">PoB_004484800</name>
</gene>
<dbReference type="EMBL" id="BLXT01004946">
    <property type="protein sequence ID" value="GFO18343.1"/>
    <property type="molecule type" value="Genomic_DNA"/>
</dbReference>
<dbReference type="InterPro" id="IPR036508">
    <property type="entry name" value="Chitin-bd_dom_sf"/>
</dbReference>
<proteinExistence type="predicted"/>
<dbReference type="InterPro" id="IPR036465">
    <property type="entry name" value="vWFA_dom_sf"/>
</dbReference>
<comment type="caution">
    <text evidence="2">The sequence shown here is derived from an EMBL/GenBank/DDBJ whole genome shotgun (WGS) entry which is preliminary data.</text>
</comment>
<sequence>MLLLLLNKTACQGFADIVIAIDDSSSTQRSTSSGGVEVAPGQFSLAEYYIQNSLLNTDNINIALMAHSFSGRVLSGFSNDSTSLNASLTFTPQYSISNTASGLGTSTDLHLQTGRSGAARFTILLLDSGTSNIFITFAQASRARDNGVYVMPVAFGNDGAPSVSDLELSLLGANNAAFFKVNDDADLIGLVTSITAVVCPGRISTTSAATTSPNTVTPTTTTSVTQNTEMTSTTPSGPAAACSELELINSIAHVRDPSDEAKFIQCFQNVSEITSTSMFCKFGTLWNDDLGTCTEPVDTPTEILTKLWLQKILRICHLDHLSIEDIRRRLNRAIGSLDDLATVIRRRKLKWYGHITRFQGFAKTILQETVQGDIKRKR</sequence>
<dbReference type="Pfam" id="PF00092">
    <property type="entry name" value="VWA"/>
    <property type="match status" value="1"/>
</dbReference>
<accession>A0AAV4BHP8</accession>
<evidence type="ECO:0000259" key="1">
    <source>
        <dbReference type="PROSITE" id="PS50234"/>
    </source>
</evidence>
<feature type="domain" description="VWFA" evidence="1">
    <location>
        <begin position="16"/>
        <end position="194"/>
    </location>
</feature>
<dbReference type="Proteomes" id="UP000735302">
    <property type="component" value="Unassembled WGS sequence"/>
</dbReference>
<dbReference type="GO" id="GO:0008061">
    <property type="term" value="F:chitin binding"/>
    <property type="evidence" value="ECO:0007669"/>
    <property type="project" value="InterPro"/>
</dbReference>
<dbReference type="AlphaFoldDB" id="A0AAV4BHP8"/>
<dbReference type="SUPFAM" id="SSF57625">
    <property type="entry name" value="Invertebrate chitin-binding proteins"/>
    <property type="match status" value="1"/>
</dbReference>
<dbReference type="PROSITE" id="PS50234">
    <property type="entry name" value="VWFA"/>
    <property type="match status" value="1"/>
</dbReference>
<evidence type="ECO:0000313" key="3">
    <source>
        <dbReference type="Proteomes" id="UP000735302"/>
    </source>
</evidence>
<evidence type="ECO:0000313" key="2">
    <source>
        <dbReference type="EMBL" id="GFO18343.1"/>
    </source>
</evidence>
<dbReference type="Gene3D" id="3.40.50.410">
    <property type="entry name" value="von Willebrand factor, type A domain"/>
    <property type="match status" value="1"/>
</dbReference>
<name>A0AAV4BHP8_9GAST</name>
<protein>
    <recommendedName>
        <fullName evidence="1">VWFA domain-containing protein</fullName>
    </recommendedName>
</protein>
<keyword evidence="3" id="KW-1185">Reference proteome</keyword>
<reference evidence="2 3" key="1">
    <citation type="journal article" date="2021" name="Elife">
        <title>Chloroplast acquisition without the gene transfer in kleptoplastic sea slugs, Plakobranchus ocellatus.</title>
        <authorList>
            <person name="Maeda T."/>
            <person name="Takahashi S."/>
            <person name="Yoshida T."/>
            <person name="Shimamura S."/>
            <person name="Takaki Y."/>
            <person name="Nagai Y."/>
            <person name="Toyoda A."/>
            <person name="Suzuki Y."/>
            <person name="Arimoto A."/>
            <person name="Ishii H."/>
            <person name="Satoh N."/>
            <person name="Nishiyama T."/>
            <person name="Hasebe M."/>
            <person name="Maruyama T."/>
            <person name="Minagawa J."/>
            <person name="Obokata J."/>
            <person name="Shigenobu S."/>
        </authorList>
    </citation>
    <scope>NUCLEOTIDE SEQUENCE [LARGE SCALE GENOMIC DNA]</scope>
</reference>